<dbReference type="InterPro" id="IPR025737">
    <property type="entry name" value="FApF"/>
</dbReference>
<gene>
    <name evidence="1" type="ORF">HUK38_03490</name>
</gene>
<organism evidence="1 2">
    <name type="scientific">Thiospirillum jenense</name>
    <dbReference type="NCBI Taxonomy" id="1653858"/>
    <lineage>
        <taxon>Bacteria</taxon>
        <taxon>Pseudomonadati</taxon>
        <taxon>Pseudomonadota</taxon>
        <taxon>Gammaproteobacteria</taxon>
        <taxon>Chromatiales</taxon>
        <taxon>Chromatiaceae</taxon>
        <taxon>Thiospirillum</taxon>
    </lineage>
</organism>
<evidence type="ECO:0000313" key="2">
    <source>
        <dbReference type="Proteomes" id="UP000548632"/>
    </source>
</evidence>
<keyword evidence="2" id="KW-1185">Reference proteome</keyword>
<dbReference type="Proteomes" id="UP000548632">
    <property type="component" value="Unassembled WGS sequence"/>
</dbReference>
<dbReference type="EMBL" id="JABVCQ010000005">
    <property type="protein sequence ID" value="MBB1125295.1"/>
    <property type="molecule type" value="Genomic_DNA"/>
</dbReference>
<protein>
    <submittedName>
        <fullName evidence="1">Transporter</fullName>
    </submittedName>
</protein>
<evidence type="ECO:0000313" key="1">
    <source>
        <dbReference type="EMBL" id="MBB1125295.1"/>
    </source>
</evidence>
<sequence length="275" mass="31892">MLPYTVCAIDLQPSDVRPPRTDKQSMQLTYQWSDRGDYYLRGQRQSGQPQLFTQLFQIRVGQSFTLDHYPAYIFIQTPVTSIDPQGDLSHSEDTRGLGDTTLCFALWPSTNHARQFDIGIAAYLMLPTGNYHHYLPFNSGENRHRAALQIGIQTPLTKRLTWMTAIDVLHHSDNEQFKSNRDTLKQRPLYSAQIALEHQIASHYQLGLTWVHSEGGETSINDVKQNNSLYQQRYFLTGTARFSFGRIVVQYGRDLNTEQGLIEEHRWTLRYQKFF</sequence>
<reference evidence="1 2" key="1">
    <citation type="journal article" date="2020" name="Arch. Microbiol.">
        <title>The genome sequence of the giant phototrophic gammaproteobacterium Thiospirillum jenense gives insight into its physiological properties and phylogenetic relationships.</title>
        <authorList>
            <person name="Imhoff J.F."/>
            <person name="Meyer T.E."/>
            <person name="Kyndt J.A."/>
        </authorList>
    </citation>
    <scope>NUCLEOTIDE SEQUENCE [LARGE SCALE GENOMIC DNA]</scope>
    <source>
        <strain evidence="1 2">DSM 216</strain>
    </source>
</reference>
<accession>A0A839H5Y6</accession>
<proteinExistence type="predicted"/>
<name>A0A839H5Y6_9GAMM</name>
<comment type="caution">
    <text evidence="1">The sequence shown here is derived from an EMBL/GenBank/DDBJ whole genome shotgun (WGS) entry which is preliminary data.</text>
</comment>
<dbReference type="Pfam" id="PF13557">
    <property type="entry name" value="Phenol_MetA_deg"/>
    <property type="match status" value="1"/>
</dbReference>
<dbReference type="AlphaFoldDB" id="A0A839H5Y6"/>